<sequence>MSLSMARLEAETPEPGDVPVEKSAAIVGKSPTQIALGRLRKDKTAVVCIAVLVVVIALAVLAPVITSILDIHERREPGSLNAAEWTDQFGYPVTGPPYYGFDPNHPLGISPKEANDNLARLLYGVRNSLFIGAVVAFSALLIGTTIGLAAGFSRGWLDRILSFVIDLFLAFPFFFFAMALSPIIGNAFSQNDVGLAVASFIGLIIFLIIFSWMSLARLVRGQVISLREREFILAAEVIGVPMRRVLFKELLPNLVAPLVVWFSVAVPTAVALEVALTLLGLGVSGTPTLGLLVQEARGYWDTYPLYLWTPVGAVVVITLALNLLGDSVRDAFDPKTRR</sequence>
<dbReference type="AlphaFoldDB" id="A0A7W5A9N2"/>
<dbReference type="PROSITE" id="PS50928">
    <property type="entry name" value="ABC_TM1"/>
    <property type="match status" value="1"/>
</dbReference>
<proteinExistence type="inferred from homology"/>
<dbReference type="GO" id="GO:0005886">
    <property type="term" value="C:plasma membrane"/>
    <property type="evidence" value="ECO:0007669"/>
    <property type="project" value="UniProtKB-SubCell"/>
</dbReference>
<dbReference type="GO" id="GO:0055085">
    <property type="term" value="P:transmembrane transport"/>
    <property type="evidence" value="ECO:0007669"/>
    <property type="project" value="InterPro"/>
</dbReference>
<evidence type="ECO:0000256" key="6">
    <source>
        <dbReference type="ARBA" id="ARBA00023136"/>
    </source>
</evidence>
<dbReference type="EMBL" id="JACHXG010000013">
    <property type="protein sequence ID" value="MBB3091784.1"/>
    <property type="molecule type" value="Genomic_DNA"/>
</dbReference>
<evidence type="ECO:0000313" key="10">
    <source>
        <dbReference type="Proteomes" id="UP000577707"/>
    </source>
</evidence>
<evidence type="ECO:0000256" key="2">
    <source>
        <dbReference type="ARBA" id="ARBA00022448"/>
    </source>
</evidence>
<dbReference type="RefSeq" id="WP_183550637.1">
    <property type="nucleotide sequence ID" value="NZ_BMQT01000007.1"/>
</dbReference>
<comment type="caution">
    <text evidence="9">The sequence shown here is derived from an EMBL/GenBank/DDBJ whole genome shotgun (WGS) entry which is preliminary data.</text>
</comment>
<feature type="transmembrane region" description="Helical" evidence="7">
    <location>
        <begin position="129"/>
        <end position="151"/>
    </location>
</feature>
<reference evidence="9 10" key="1">
    <citation type="submission" date="2020-08" db="EMBL/GenBank/DDBJ databases">
        <title>Genomic Encyclopedia of Type Strains, Phase III (KMG-III): the genomes of soil and plant-associated and newly described type strains.</title>
        <authorList>
            <person name="Whitman W."/>
        </authorList>
    </citation>
    <scope>NUCLEOTIDE SEQUENCE [LARGE SCALE GENOMIC DNA]</scope>
    <source>
        <strain evidence="9 10">CECT 3302</strain>
    </source>
</reference>
<evidence type="ECO:0000256" key="7">
    <source>
        <dbReference type="RuleBase" id="RU363032"/>
    </source>
</evidence>
<feature type="transmembrane region" description="Helical" evidence="7">
    <location>
        <begin position="250"/>
        <end position="268"/>
    </location>
</feature>
<dbReference type="PANTHER" id="PTHR43386">
    <property type="entry name" value="OLIGOPEPTIDE TRANSPORT SYSTEM PERMEASE PROTEIN APPC"/>
    <property type="match status" value="1"/>
</dbReference>
<feature type="transmembrane region" description="Helical" evidence="7">
    <location>
        <begin position="305"/>
        <end position="325"/>
    </location>
</feature>
<evidence type="ECO:0000259" key="8">
    <source>
        <dbReference type="PROSITE" id="PS50928"/>
    </source>
</evidence>
<keyword evidence="6 7" id="KW-0472">Membrane</keyword>
<dbReference type="Pfam" id="PF00528">
    <property type="entry name" value="BPD_transp_1"/>
    <property type="match status" value="1"/>
</dbReference>
<accession>A0A7W5A9N2</accession>
<dbReference type="CDD" id="cd06261">
    <property type="entry name" value="TM_PBP2"/>
    <property type="match status" value="1"/>
</dbReference>
<keyword evidence="5 7" id="KW-1133">Transmembrane helix</keyword>
<dbReference type="Pfam" id="PF12911">
    <property type="entry name" value="OppC_N"/>
    <property type="match status" value="1"/>
</dbReference>
<name>A0A7W5A9N2_9ACTN</name>
<dbReference type="InterPro" id="IPR000515">
    <property type="entry name" value="MetI-like"/>
</dbReference>
<dbReference type="InterPro" id="IPR050366">
    <property type="entry name" value="BP-dependent_transpt_permease"/>
</dbReference>
<feature type="transmembrane region" description="Helical" evidence="7">
    <location>
        <begin position="45"/>
        <end position="69"/>
    </location>
</feature>
<keyword evidence="10" id="KW-1185">Reference proteome</keyword>
<protein>
    <submittedName>
        <fullName evidence="9">Peptide/nickel transport system permease protein</fullName>
    </submittedName>
</protein>
<feature type="domain" description="ABC transmembrane type-1" evidence="8">
    <location>
        <begin position="125"/>
        <end position="325"/>
    </location>
</feature>
<keyword evidence="4 7" id="KW-0812">Transmembrane</keyword>
<dbReference type="Proteomes" id="UP000577707">
    <property type="component" value="Unassembled WGS sequence"/>
</dbReference>
<dbReference type="Gene3D" id="1.10.3720.10">
    <property type="entry name" value="MetI-like"/>
    <property type="match status" value="1"/>
</dbReference>
<dbReference type="PANTHER" id="PTHR43386:SF1">
    <property type="entry name" value="D,D-DIPEPTIDE TRANSPORT SYSTEM PERMEASE PROTEIN DDPC-RELATED"/>
    <property type="match status" value="1"/>
</dbReference>
<gene>
    <name evidence="9" type="ORF">FHS12_004760</name>
</gene>
<dbReference type="SUPFAM" id="SSF161098">
    <property type="entry name" value="MetI-like"/>
    <property type="match status" value="1"/>
</dbReference>
<feature type="transmembrane region" description="Helical" evidence="7">
    <location>
        <begin position="196"/>
        <end position="219"/>
    </location>
</feature>
<dbReference type="InterPro" id="IPR025966">
    <property type="entry name" value="OppC_N"/>
</dbReference>
<evidence type="ECO:0000256" key="1">
    <source>
        <dbReference type="ARBA" id="ARBA00004651"/>
    </source>
</evidence>
<keyword evidence="3" id="KW-1003">Cell membrane</keyword>
<comment type="subcellular location">
    <subcellularLocation>
        <location evidence="1 7">Cell membrane</location>
        <topology evidence="1 7">Multi-pass membrane protein</topology>
    </subcellularLocation>
</comment>
<feature type="transmembrane region" description="Helical" evidence="7">
    <location>
        <begin position="163"/>
        <end position="184"/>
    </location>
</feature>
<keyword evidence="2 7" id="KW-0813">Transport</keyword>
<comment type="similarity">
    <text evidence="7">Belongs to the binding-protein-dependent transport system permease family.</text>
</comment>
<organism evidence="9 10">
    <name type="scientific">Nocardioides albus</name>
    <dbReference type="NCBI Taxonomy" id="1841"/>
    <lineage>
        <taxon>Bacteria</taxon>
        <taxon>Bacillati</taxon>
        <taxon>Actinomycetota</taxon>
        <taxon>Actinomycetes</taxon>
        <taxon>Propionibacteriales</taxon>
        <taxon>Nocardioidaceae</taxon>
        <taxon>Nocardioides</taxon>
    </lineage>
</organism>
<dbReference type="InterPro" id="IPR035906">
    <property type="entry name" value="MetI-like_sf"/>
</dbReference>
<evidence type="ECO:0000256" key="3">
    <source>
        <dbReference type="ARBA" id="ARBA00022475"/>
    </source>
</evidence>
<evidence type="ECO:0000256" key="5">
    <source>
        <dbReference type="ARBA" id="ARBA00022989"/>
    </source>
</evidence>
<evidence type="ECO:0000256" key="4">
    <source>
        <dbReference type="ARBA" id="ARBA00022692"/>
    </source>
</evidence>
<evidence type="ECO:0000313" key="9">
    <source>
        <dbReference type="EMBL" id="MBB3091784.1"/>
    </source>
</evidence>